<evidence type="ECO:0000313" key="2">
    <source>
        <dbReference type="EMBL" id="MBB4806062.1"/>
    </source>
</evidence>
<dbReference type="EMBL" id="JACHLE010000001">
    <property type="protein sequence ID" value="MBB4806062.1"/>
    <property type="molecule type" value="Genomic_DNA"/>
</dbReference>
<dbReference type="RefSeq" id="WP_184186358.1">
    <property type="nucleotide sequence ID" value="NZ_JACHLE010000001.1"/>
</dbReference>
<accession>A0A840KGL5</accession>
<proteinExistence type="predicted"/>
<organism evidence="2 3">
    <name type="scientific">Chryseobacterium defluvii</name>
    <dbReference type="NCBI Taxonomy" id="160396"/>
    <lineage>
        <taxon>Bacteria</taxon>
        <taxon>Pseudomonadati</taxon>
        <taxon>Bacteroidota</taxon>
        <taxon>Flavobacteriia</taxon>
        <taxon>Flavobacteriales</taxon>
        <taxon>Weeksellaceae</taxon>
        <taxon>Chryseobacterium group</taxon>
        <taxon>Chryseobacterium</taxon>
    </lineage>
</organism>
<dbReference type="AlphaFoldDB" id="A0A840KGL5"/>
<sequence length="176" mass="20768">MNTSFFKKIGLYDFLNIETEMSKPELIQKLKKMSYESSLDIFSVADYAIPNRFEYKGLINENNFILRRRKHFFDSKNPNPNITGIIDEKNGKTFIKTEFMPAKYLVLIHILLSLLFLAISFAVNETGIKIFILVMLLIVNSSHYFAMKTAIKKNKYDFERELNYIIQKNNYFKGYQ</sequence>
<reference evidence="2 3" key="1">
    <citation type="submission" date="2020-08" db="EMBL/GenBank/DDBJ databases">
        <title>Functional genomics of gut bacteria from endangered species of beetles.</title>
        <authorList>
            <person name="Carlos-Shanley C."/>
        </authorList>
    </citation>
    <scope>NUCLEOTIDE SEQUENCE [LARGE SCALE GENOMIC DNA]</scope>
    <source>
        <strain evidence="2 3">S00151</strain>
    </source>
</reference>
<comment type="caution">
    <text evidence="2">The sequence shown here is derived from an EMBL/GenBank/DDBJ whole genome shotgun (WGS) entry which is preliminary data.</text>
</comment>
<protein>
    <submittedName>
        <fullName evidence="2">Uncharacterized protein</fullName>
    </submittedName>
</protein>
<keyword evidence="1" id="KW-0472">Membrane</keyword>
<keyword evidence="1" id="KW-0812">Transmembrane</keyword>
<feature type="transmembrane region" description="Helical" evidence="1">
    <location>
        <begin position="104"/>
        <end position="122"/>
    </location>
</feature>
<evidence type="ECO:0000313" key="3">
    <source>
        <dbReference type="Proteomes" id="UP000592180"/>
    </source>
</evidence>
<keyword evidence="1" id="KW-1133">Transmembrane helix</keyword>
<feature type="transmembrane region" description="Helical" evidence="1">
    <location>
        <begin position="128"/>
        <end position="146"/>
    </location>
</feature>
<keyword evidence="3" id="KW-1185">Reference proteome</keyword>
<dbReference type="Proteomes" id="UP000592180">
    <property type="component" value="Unassembled WGS sequence"/>
</dbReference>
<name>A0A840KGL5_9FLAO</name>
<gene>
    <name evidence="2" type="ORF">HNP38_001334</name>
</gene>
<evidence type="ECO:0000256" key="1">
    <source>
        <dbReference type="SAM" id="Phobius"/>
    </source>
</evidence>